<protein>
    <recommendedName>
        <fullName evidence="1">Transposase Tc1-like domain-containing protein</fullName>
    </recommendedName>
</protein>
<dbReference type="InterPro" id="IPR036388">
    <property type="entry name" value="WH-like_DNA-bd_sf"/>
</dbReference>
<dbReference type="InterPro" id="IPR002492">
    <property type="entry name" value="Transposase_Tc1-like"/>
</dbReference>
<evidence type="ECO:0000313" key="3">
    <source>
        <dbReference type="Proteomes" id="UP000265120"/>
    </source>
</evidence>
<dbReference type="Gene3D" id="1.10.10.10">
    <property type="entry name" value="Winged helix-like DNA-binding domain superfamily/Winged helix DNA-binding domain"/>
    <property type="match status" value="1"/>
</dbReference>
<dbReference type="InParanoid" id="A0A3P8WN95"/>
<sequence length="156" mass="18043">MRIKLLLQAYRDQKALRGSPRKHKLVQKMVGCSAKMISNALKWKAKPERRGRKRKTTIRMDRTIARMAKNQPMMSSREIRDDLKLPVSTVTIRRRLCEANLSARSPRKVPLFKKRVLKNVLKRICSTTIVTVWLCNPNPRNISSCLPTPGDSTRCF</sequence>
<dbReference type="GO" id="GO:0006313">
    <property type="term" value="P:DNA transposition"/>
    <property type="evidence" value="ECO:0007669"/>
    <property type="project" value="InterPro"/>
</dbReference>
<name>A0A3P8WN95_CYNSE</name>
<dbReference type="GO" id="GO:0003677">
    <property type="term" value="F:DNA binding"/>
    <property type="evidence" value="ECO:0007669"/>
    <property type="project" value="InterPro"/>
</dbReference>
<accession>A0A3P8WN95</accession>
<dbReference type="AlphaFoldDB" id="A0A3P8WN95"/>
<dbReference type="Pfam" id="PF01498">
    <property type="entry name" value="HTH_Tnp_Tc3_2"/>
    <property type="match status" value="1"/>
</dbReference>
<evidence type="ECO:0000313" key="2">
    <source>
        <dbReference type="Ensembl" id="ENSCSEP00000026130.1"/>
    </source>
</evidence>
<dbReference type="STRING" id="244447.ENSCSEP00000026130"/>
<proteinExistence type="predicted"/>
<evidence type="ECO:0000259" key="1">
    <source>
        <dbReference type="Pfam" id="PF01498"/>
    </source>
</evidence>
<keyword evidence="3" id="KW-1185">Reference proteome</keyword>
<dbReference type="OMA" id="RICSTTI"/>
<dbReference type="GeneTree" id="ENSGT01030000234759"/>
<reference evidence="2" key="3">
    <citation type="submission" date="2025-09" db="UniProtKB">
        <authorList>
            <consortium name="Ensembl"/>
        </authorList>
    </citation>
    <scope>IDENTIFICATION</scope>
</reference>
<dbReference type="Proteomes" id="UP000265120">
    <property type="component" value="Chromosome W"/>
</dbReference>
<dbReference type="GO" id="GO:0015074">
    <property type="term" value="P:DNA integration"/>
    <property type="evidence" value="ECO:0007669"/>
    <property type="project" value="InterPro"/>
</dbReference>
<feature type="domain" description="Transposase Tc1-like" evidence="1">
    <location>
        <begin position="61"/>
        <end position="118"/>
    </location>
</feature>
<reference evidence="2" key="2">
    <citation type="submission" date="2025-08" db="UniProtKB">
        <authorList>
            <consortium name="Ensembl"/>
        </authorList>
    </citation>
    <scope>IDENTIFICATION</scope>
</reference>
<dbReference type="Ensembl" id="ENSCSET00000026471.1">
    <property type="protein sequence ID" value="ENSCSEP00000026130.1"/>
    <property type="gene ID" value="ENSCSEG00000016682.1"/>
</dbReference>
<organism evidence="2 3">
    <name type="scientific">Cynoglossus semilaevis</name>
    <name type="common">Tongue sole</name>
    <dbReference type="NCBI Taxonomy" id="244447"/>
    <lineage>
        <taxon>Eukaryota</taxon>
        <taxon>Metazoa</taxon>
        <taxon>Chordata</taxon>
        <taxon>Craniata</taxon>
        <taxon>Vertebrata</taxon>
        <taxon>Euteleostomi</taxon>
        <taxon>Actinopterygii</taxon>
        <taxon>Neopterygii</taxon>
        <taxon>Teleostei</taxon>
        <taxon>Neoteleostei</taxon>
        <taxon>Acanthomorphata</taxon>
        <taxon>Carangaria</taxon>
        <taxon>Pleuronectiformes</taxon>
        <taxon>Pleuronectoidei</taxon>
        <taxon>Cynoglossidae</taxon>
        <taxon>Cynoglossinae</taxon>
        <taxon>Cynoglossus</taxon>
    </lineage>
</organism>
<reference evidence="2 3" key="1">
    <citation type="journal article" date="2014" name="Nat. Genet.">
        <title>Whole-genome sequence of a flatfish provides insights into ZW sex chromosome evolution and adaptation to a benthic lifestyle.</title>
        <authorList>
            <person name="Chen S."/>
            <person name="Zhang G."/>
            <person name="Shao C."/>
            <person name="Huang Q."/>
            <person name="Liu G."/>
            <person name="Zhang P."/>
            <person name="Song W."/>
            <person name="An N."/>
            <person name="Chalopin D."/>
            <person name="Volff J.N."/>
            <person name="Hong Y."/>
            <person name="Li Q."/>
            <person name="Sha Z."/>
            <person name="Zhou H."/>
            <person name="Xie M."/>
            <person name="Yu Q."/>
            <person name="Liu Y."/>
            <person name="Xiang H."/>
            <person name="Wang N."/>
            <person name="Wu K."/>
            <person name="Yang C."/>
            <person name="Zhou Q."/>
            <person name="Liao X."/>
            <person name="Yang L."/>
            <person name="Hu Q."/>
            <person name="Zhang J."/>
            <person name="Meng L."/>
            <person name="Jin L."/>
            <person name="Tian Y."/>
            <person name="Lian J."/>
            <person name="Yang J."/>
            <person name="Miao G."/>
            <person name="Liu S."/>
            <person name="Liang Z."/>
            <person name="Yan F."/>
            <person name="Li Y."/>
            <person name="Sun B."/>
            <person name="Zhang H."/>
            <person name="Zhang J."/>
            <person name="Zhu Y."/>
            <person name="Du M."/>
            <person name="Zhao Y."/>
            <person name="Schartl M."/>
            <person name="Tang Q."/>
            <person name="Wang J."/>
        </authorList>
    </citation>
    <scope>NUCLEOTIDE SEQUENCE</scope>
</reference>